<sequence length="653" mass="72463">MEAVAVGSSVGSLSAQFSKVSSSPKPVHANLSTNLRGSPVVDISRRNRSLCRPLPVESQNDVNLSLKAGARCAMKFLEEDVKEQQTTTKPKPDSKVRPPLPPREVPKHGGIEGAVGLLTKAIANGIFSILQYKLLEDENIYTKGNFAPVEEIGDKLPVQILSGAIPQNFPSGTYIRTGPNPMFHGKYAKSIVGSTKFHWFEGDGMLHATYIEKRGDEYHLSYKNKFVEAAGYLVDKEAGKPLVLQTMEGSPWGLLINGLLNQARFGFQSKPTCNTSIYVHGGRVFAASENNLPYEINVSDLSTVGVFDFKGAWSMDNFTAHPKIDPKTKELIGQGFSVTEKPHNAVGVISADGETLIHEIGLDSGRTCLNHDLAITERYIVILDFPICIDPLQILEGKSAIIFKHDTYSKIGVLPRYGDSNSVRWFTVETCSMFHIINAFDDGNEVVIHGLRSKMSFLNTDMNLDKAKWYSRGLTRSPPGQEELDPLSDGALLTYPYEWRIDLESGNVTERVLVDEEISMEMPRINESYVGRKHRYGYVICHDLDQSRKEGVPYFGEMSKIDFSSCENGKGRLSIESHHFGPNRYGGEPVFVPKPGSTEEDDGWIITYVHDMNTGQSEAIIVDAKKFSEEPVARLLLPCRVPFGFHGAYVYDQ</sequence>
<comment type="cofactor">
    <cofactor evidence="5">
        <name>Fe(2+)</name>
        <dbReference type="ChEBI" id="CHEBI:29033"/>
    </cofactor>
    <text evidence="5">Binds 1 Fe(2+) ion per subunit.</text>
</comment>
<dbReference type="Gramene" id="Mp6g15090.1">
    <property type="protein sequence ID" value="Mp6g15090.1.cds"/>
    <property type="gene ID" value="Mp6g15090"/>
</dbReference>
<dbReference type="Pfam" id="PF03055">
    <property type="entry name" value="RPE65"/>
    <property type="match status" value="1"/>
</dbReference>
<keyword evidence="3" id="KW-0223">Dioxygenase</keyword>
<evidence type="ECO:0000256" key="1">
    <source>
        <dbReference type="ARBA" id="ARBA00006787"/>
    </source>
</evidence>
<evidence type="ECO:0008006" key="9">
    <source>
        <dbReference type="Google" id="ProtNLM"/>
    </source>
</evidence>
<dbReference type="GO" id="GO:0010436">
    <property type="term" value="F:carotenoid dioxygenase activity"/>
    <property type="evidence" value="ECO:0000318"/>
    <property type="project" value="GO_Central"/>
</dbReference>
<dbReference type="Proteomes" id="UP000244005">
    <property type="component" value="Unassembled WGS sequence"/>
</dbReference>
<name>A0A2R6WUN4_MARPO</name>
<evidence type="ECO:0000313" key="8">
    <source>
        <dbReference type="Proteomes" id="UP000244005"/>
    </source>
</evidence>
<accession>A0A2R6WUN4</accession>
<feature type="region of interest" description="Disordered" evidence="6">
    <location>
        <begin position="81"/>
        <end position="109"/>
    </location>
</feature>
<dbReference type="GO" id="GO:0016121">
    <property type="term" value="P:carotene catabolic process"/>
    <property type="evidence" value="ECO:0000318"/>
    <property type="project" value="GO_Central"/>
</dbReference>
<evidence type="ECO:0000256" key="5">
    <source>
        <dbReference type="PIRSR" id="PIRSR604294-1"/>
    </source>
</evidence>
<evidence type="ECO:0000256" key="6">
    <source>
        <dbReference type="SAM" id="MobiDB-lite"/>
    </source>
</evidence>
<dbReference type="PANTHER" id="PTHR10543:SF142">
    <property type="entry name" value="OS06G0162550 PROTEIN"/>
    <property type="match status" value="1"/>
</dbReference>
<dbReference type="OMA" id="SHPKKIC"/>
<proteinExistence type="inferred from homology"/>
<gene>
    <name evidence="7" type="ORF">MARPO_0056s0019</name>
</gene>
<evidence type="ECO:0000313" key="7">
    <source>
        <dbReference type="EMBL" id="PTQ37540.1"/>
    </source>
</evidence>
<keyword evidence="2 5" id="KW-0479">Metal-binding</keyword>
<keyword evidence="4 5" id="KW-0408">Iron</keyword>
<dbReference type="GO" id="GO:0009570">
    <property type="term" value="C:chloroplast stroma"/>
    <property type="evidence" value="ECO:0000318"/>
    <property type="project" value="GO_Central"/>
</dbReference>
<dbReference type="PANTHER" id="PTHR10543">
    <property type="entry name" value="BETA-CAROTENE DIOXYGENASE"/>
    <property type="match status" value="1"/>
</dbReference>
<reference evidence="8" key="1">
    <citation type="journal article" date="2017" name="Cell">
        <title>Insights into land plant evolution garnered from the Marchantia polymorpha genome.</title>
        <authorList>
            <person name="Bowman J.L."/>
            <person name="Kohchi T."/>
            <person name="Yamato K.T."/>
            <person name="Jenkins J."/>
            <person name="Shu S."/>
            <person name="Ishizaki K."/>
            <person name="Yamaoka S."/>
            <person name="Nishihama R."/>
            <person name="Nakamura Y."/>
            <person name="Berger F."/>
            <person name="Adam C."/>
            <person name="Aki S.S."/>
            <person name="Althoff F."/>
            <person name="Araki T."/>
            <person name="Arteaga-Vazquez M.A."/>
            <person name="Balasubrmanian S."/>
            <person name="Barry K."/>
            <person name="Bauer D."/>
            <person name="Boehm C.R."/>
            <person name="Briginshaw L."/>
            <person name="Caballero-Perez J."/>
            <person name="Catarino B."/>
            <person name="Chen F."/>
            <person name="Chiyoda S."/>
            <person name="Chovatia M."/>
            <person name="Davies K.M."/>
            <person name="Delmans M."/>
            <person name="Demura T."/>
            <person name="Dierschke T."/>
            <person name="Dolan L."/>
            <person name="Dorantes-Acosta A.E."/>
            <person name="Eklund D.M."/>
            <person name="Florent S.N."/>
            <person name="Flores-Sandoval E."/>
            <person name="Fujiyama A."/>
            <person name="Fukuzawa H."/>
            <person name="Galik B."/>
            <person name="Grimanelli D."/>
            <person name="Grimwood J."/>
            <person name="Grossniklaus U."/>
            <person name="Hamada T."/>
            <person name="Haseloff J."/>
            <person name="Hetherington A.J."/>
            <person name="Higo A."/>
            <person name="Hirakawa Y."/>
            <person name="Hundley H.N."/>
            <person name="Ikeda Y."/>
            <person name="Inoue K."/>
            <person name="Inoue S.I."/>
            <person name="Ishida S."/>
            <person name="Jia Q."/>
            <person name="Kakita M."/>
            <person name="Kanazawa T."/>
            <person name="Kawai Y."/>
            <person name="Kawashima T."/>
            <person name="Kennedy M."/>
            <person name="Kinose K."/>
            <person name="Kinoshita T."/>
            <person name="Kohara Y."/>
            <person name="Koide E."/>
            <person name="Komatsu K."/>
            <person name="Kopischke S."/>
            <person name="Kubo M."/>
            <person name="Kyozuka J."/>
            <person name="Lagercrantz U."/>
            <person name="Lin S.S."/>
            <person name="Lindquist E."/>
            <person name="Lipzen A.M."/>
            <person name="Lu C.W."/>
            <person name="De Luna E."/>
            <person name="Martienssen R.A."/>
            <person name="Minamino N."/>
            <person name="Mizutani M."/>
            <person name="Mizutani M."/>
            <person name="Mochizuki N."/>
            <person name="Monte I."/>
            <person name="Mosher R."/>
            <person name="Nagasaki H."/>
            <person name="Nakagami H."/>
            <person name="Naramoto S."/>
            <person name="Nishitani K."/>
            <person name="Ohtani M."/>
            <person name="Okamoto T."/>
            <person name="Okumura M."/>
            <person name="Phillips J."/>
            <person name="Pollak B."/>
            <person name="Reinders A."/>
            <person name="Rovekamp M."/>
            <person name="Sano R."/>
            <person name="Sawa S."/>
            <person name="Schmid M.W."/>
            <person name="Shirakawa M."/>
            <person name="Solano R."/>
            <person name="Spunde A."/>
            <person name="Suetsugu N."/>
            <person name="Sugano S."/>
            <person name="Sugiyama A."/>
            <person name="Sun R."/>
            <person name="Suzuki Y."/>
            <person name="Takenaka M."/>
            <person name="Takezawa D."/>
            <person name="Tomogane H."/>
            <person name="Tsuzuki M."/>
            <person name="Ueda T."/>
            <person name="Umeda M."/>
            <person name="Ward J.M."/>
            <person name="Watanabe Y."/>
            <person name="Yazaki K."/>
            <person name="Yokoyama R."/>
            <person name="Yoshitake Y."/>
            <person name="Yotsui I."/>
            <person name="Zachgo S."/>
            <person name="Schmutz J."/>
        </authorList>
    </citation>
    <scope>NUCLEOTIDE SEQUENCE [LARGE SCALE GENOMIC DNA]</scope>
    <source>
        <strain evidence="8">Tak-1</strain>
    </source>
</reference>
<evidence type="ECO:0000256" key="4">
    <source>
        <dbReference type="ARBA" id="ARBA00023004"/>
    </source>
</evidence>
<dbReference type="AlphaFoldDB" id="A0A2R6WUN4"/>
<dbReference type="EMBL" id="KZ772728">
    <property type="protein sequence ID" value="PTQ37540.1"/>
    <property type="molecule type" value="Genomic_DNA"/>
</dbReference>
<protein>
    <recommendedName>
        <fullName evidence="9">Carotenoid cleavage dioxygenase</fullName>
    </recommendedName>
</protein>
<dbReference type="InterPro" id="IPR004294">
    <property type="entry name" value="Carotenoid_Oase"/>
</dbReference>
<feature type="binding site" evidence="5">
    <location>
        <position position="646"/>
    </location>
    <ligand>
        <name>Fe cation</name>
        <dbReference type="ChEBI" id="CHEBI:24875"/>
        <note>catalytic</note>
    </ligand>
</feature>
<comment type="similarity">
    <text evidence="1">Belongs to the carotenoid oxygenase family.</text>
</comment>
<keyword evidence="3" id="KW-0560">Oxidoreductase</keyword>
<feature type="binding site" evidence="5">
    <location>
        <position position="435"/>
    </location>
    <ligand>
        <name>Fe cation</name>
        <dbReference type="ChEBI" id="CHEBI:24875"/>
        <note>catalytic</note>
    </ligand>
</feature>
<feature type="binding site" evidence="5">
    <location>
        <position position="321"/>
    </location>
    <ligand>
        <name>Fe cation</name>
        <dbReference type="ChEBI" id="CHEBI:24875"/>
        <note>catalytic</note>
    </ligand>
</feature>
<organism evidence="7 8">
    <name type="scientific">Marchantia polymorpha</name>
    <name type="common">Common liverwort</name>
    <name type="synonym">Marchantia aquatica</name>
    <dbReference type="NCBI Taxonomy" id="3197"/>
    <lineage>
        <taxon>Eukaryota</taxon>
        <taxon>Viridiplantae</taxon>
        <taxon>Streptophyta</taxon>
        <taxon>Embryophyta</taxon>
        <taxon>Marchantiophyta</taxon>
        <taxon>Marchantiopsida</taxon>
        <taxon>Marchantiidae</taxon>
        <taxon>Marchantiales</taxon>
        <taxon>Marchantiaceae</taxon>
        <taxon>Marchantia</taxon>
    </lineage>
</organism>
<keyword evidence="8" id="KW-1185">Reference proteome</keyword>
<feature type="binding site" evidence="5">
    <location>
        <position position="371"/>
    </location>
    <ligand>
        <name>Fe cation</name>
        <dbReference type="ChEBI" id="CHEBI:24875"/>
        <note>catalytic</note>
    </ligand>
</feature>
<dbReference type="GO" id="GO:0046872">
    <property type="term" value="F:metal ion binding"/>
    <property type="evidence" value="ECO:0007669"/>
    <property type="project" value="UniProtKB-KW"/>
</dbReference>
<dbReference type="OrthoDB" id="1069523at2759"/>
<evidence type="ECO:0000256" key="3">
    <source>
        <dbReference type="ARBA" id="ARBA00022964"/>
    </source>
</evidence>
<evidence type="ECO:0000256" key="2">
    <source>
        <dbReference type="ARBA" id="ARBA00022723"/>
    </source>
</evidence>